<reference evidence="3 4" key="1">
    <citation type="journal article" date="2024" name="Science">
        <title>Giant polyketide synthase enzymes in the biosynthesis of giant marine polyether toxins.</title>
        <authorList>
            <person name="Fallon T.R."/>
            <person name="Shende V.V."/>
            <person name="Wierzbicki I.H."/>
            <person name="Pendleton A.L."/>
            <person name="Watervoot N.F."/>
            <person name="Auber R.P."/>
            <person name="Gonzalez D.J."/>
            <person name="Wisecaver J.H."/>
            <person name="Moore B.S."/>
        </authorList>
    </citation>
    <scope>NUCLEOTIDE SEQUENCE [LARGE SCALE GENOMIC DNA]</scope>
    <source>
        <strain evidence="3 4">12B1</strain>
    </source>
</reference>
<dbReference type="InterPro" id="IPR052980">
    <property type="entry name" value="Crinkler_effector"/>
</dbReference>
<organism evidence="3 4">
    <name type="scientific">Prymnesium parvum</name>
    <name type="common">Toxic golden alga</name>
    <dbReference type="NCBI Taxonomy" id="97485"/>
    <lineage>
        <taxon>Eukaryota</taxon>
        <taxon>Haptista</taxon>
        <taxon>Haptophyta</taxon>
        <taxon>Prymnesiophyceae</taxon>
        <taxon>Prymnesiales</taxon>
        <taxon>Prymnesiaceae</taxon>
        <taxon>Prymnesium</taxon>
    </lineage>
</organism>
<proteinExistence type="predicted"/>
<protein>
    <recommendedName>
        <fullName evidence="5">Crinkler (CRN) family protein</fullName>
    </recommendedName>
</protein>
<dbReference type="PANTHER" id="PTHR33129">
    <property type="entry name" value="PROTEIN KINASE DOMAIN-CONTAINING PROTEIN-RELATED"/>
    <property type="match status" value="1"/>
</dbReference>
<dbReference type="Proteomes" id="UP001515480">
    <property type="component" value="Unassembled WGS sequence"/>
</dbReference>
<sequence length="681" mass="76900">MSTSLPDEDVKAKIESVETEIKEVKEEIKEVKEKIKGVEEEIKELKEKIGKASTSDKEKEQLGIRLLQLGDKENKLLDEKNKLLDMLAALAQPPQGEPQDGMAARRKRSSSGVADDLCPKREAKELKPVCFPETVPFSDDAKVFQLVEEDDAIMPFGQKVPEGRIFKRECYEKLMSKVFKAFERNRQVLLTGTPGVGKSLFGLLFLLELIRRIRAVRAHADAEHAYWLTTLGDCIVYQHKTSSRADSMFNTRFYVIDAVKENIFLTNHRPSECLERTTFLIRDGPCDSTDFDGYTFWASSPRPDDFQRCTNADAQLFYMPAWTEAELIECWQRRCTPASLFSQLTQEATSSALSSHVTAALEVLIDFCELELVLRHGLWGNEVSAEIHKCLAEKVGEPAYQEAVLRRWIADLGPVARRTFDPKPSYRKLGSALRLGRDQLKIAQLASFLQDRRYADDTSKFNDAHALLIVQATPDFDSFSFSPSSPSVGKQILSTMLHDELETAQTLLGRIQGTNKGLVFEPLAHHLLRTSNNVFTAHRLAKPKETMAVQLGNLQECKVKDDEICQPAFKINEMNYYMPTSGSFPVVDAWTSHYLFQMTVSSLTDAHAHPIKSTSKLFLELLKRYEGNPPKLIFVLPKSEEKEVEQMKPQALVRADGKPLDASTNVPQGGRSNLEQFVLFL</sequence>
<evidence type="ECO:0000256" key="1">
    <source>
        <dbReference type="SAM" id="Coils"/>
    </source>
</evidence>
<feature type="coiled-coil region" evidence="1">
    <location>
        <begin position="7"/>
        <end position="55"/>
    </location>
</feature>
<accession>A0AB34K8V4</accession>
<keyword evidence="1" id="KW-0175">Coiled coil</keyword>
<evidence type="ECO:0000313" key="4">
    <source>
        <dbReference type="Proteomes" id="UP001515480"/>
    </source>
</evidence>
<name>A0AB34K8V4_PRYPA</name>
<feature type="region of interest" description="Disordered" evidence="2">
    <location>
        <begin position="91"/>
        <end position="114"/>
    </location>
</feature>
<dbReference type="PANTHER" id="PTHR33129:SF1">
    <property type="entry name" value="ATP-BINDING PROTEIN"/>
    <property type="match status" value="1"/>
</dbReference>
<comment type="caution">
    <text evidence="3">The sequence shown here is derived from an EMBL/GenBank/DDBJ whole genome shotgun (WGS) entry which is preliminary data.</text>
</comment>
<dbReference type="AlphaFoldDB" id="A0AB34K8V4"/>
<dbReference type="EMBL" id="JBGBPQ010000001">
    <property type="protein sequence ID" value="KAL1530924.1"/>
    <property type="molecule type" value="Genomic_DNA"/>
</dbReference>
<evidence type="ECO:0000256" key="2">
    <source>
        <dbReference type="SAM" id="MobiDB-lite"/>
    </source>
</evidence>
<keyword evidence="4" id="KW-1185">Reference proteome</keyword>
<evidence type="ECO:0000313" key="3">
    <source>
        <dbReference type="EMBL" id="KAL1530924.1"/>
    </source>
</evidence>
<gene>
    <name evidence="3" type="ORF">AB1Y20_001815</name>
</gene>
<evidence type="ECO:0008006" key="5">
    <source>
        <dbReference type="Google" id="ProtNLM"/>
    </source>
</evidence>